<dbReference type="Pfam" id="PF14292">
    <property type="entry name" value="SusE"/>
    <property type="match status" value="1"/>
</dbReference>
<dbReference type="Gene3D" id="2.60.40.3620">
    <property type="match status" value="1"/>
</dbReference>
<dbReference type="CDD" id="cd12967">
    <property type="entry name" value="CBM_SusE-F_like_u1"/>
    <property type="match status" value="1"/>
</dbReference>
<sequence length="336" mass="36387">MKNIFKVLFALTIALFLVSCDKDEDRAVLGNPSDSSLSASATSLVLTKDNADETAVTFSLENPNYGVQLSQTDQLEFAIAGTNFETPKVVQIAAGENEISYTVQQFNALMLNMALPVDVVTPIEVRLKSTVGNLTPVYSTKIQMSVTPYALISYLYAPGAYQNWEPATANTLISATSNGIYEGFIHFSEANSEFKITVDRNWENGYGSNDNISLLLNGGGNLKAVNEGSQKLTVNLNTQKFALTPYVWGIIGSGSPGGWDNDTDLKWNETAKKWEIGNVALTAGEIKFRLNHDWGTNYGGSNGFLALGGDNISVSVAGNYNISLDLVNLTYTLTKL</sequence>
<dbReference type="RefSeq" id="WP_125021429.1">
    <property type="nucleotide sequence ID" value="NZ_CP034159.1"/>
</dbReference>
<dbReference type="Gene3D" id="2.60.40.10">
    <property type="entry name" value="Immunoglobulins"/>
    <property type="match status" value="1"/>
</dbReference>
<dbReference type="CDD" id="cd12956">
    <property type="entry name" value="CBM_SusE-F_like"/>
    <property type="match status" value="1"/>
</dbReference>
<dbReference type="InterPro" id="IPR054409">
    <property type="entry name" value="X25_BaPul-like"/>
</dbReference>
<dbReference type="InterPro" id="IPR025970">
    <property type="entry name" value="SusE"/>
</dbReference>
<dbReference type="OrthoDB" id="975117at2"/>
<evidence type="ECO:0000259" key="1">
    <source>
        <dbReference type="Pfam" id="PF14292"/>
    </source>
</evidence>
<accession>A0A3G8XES3</accession>
<feature type="domain" description="SusE outer membrane protein" evidence="1">
    <location>
        <begin position="22"/>
        <end position="128"/>
    </location>
</feature>
<dbReference type="InterPro" id="IPR013783">
    <property type="entry name" value="Ig-like_fold"/>
</dbReference>
<reference evidence="4" key="1">
    <citation type="submission" date="2018-11" db="EMBL/GenBank/DDBJ databases">
        <title>Proposal to divide the Flavobacteriaceae and reorganize its genera based on Amino Acid Identity values calculated from whole genome sequences.</title>
        <authorList>
            <person name="Nicholson A.C."/>
            <person name="Gulvik C.A."/>
            <person name="Whitney A.M."/>
            <person name="Humrighouse B.W."/>
            <person name="Bell M."/>
            <person name="Holmes B."/>
            <person name="Steigerwalt A.G."/>
            <person name="Villarma A."/>
            <person name="Sheth M."/>
            <person name="Batra D."/>
            <person name="Pryor J."/>
            <person name="Bernardet J.-F."/>
            <person name="Hugo C."/>
            <person name="Kampfer P."/>
            <person name="Newman J.D."/>
            <person name="McQuiston J.R."/>
        </authorList>
    </citation>
    <scope>NUCLEOTIDE SEQUENCE [LARGE SCALE GENOMIC DNA]</scope>
    <source>
        <strain evidence="4">G0081</strain>
    </source>
</reference>
<feature type="domain" description="Amylopullulanase X25" evidence="2">
    <location>
        <begin position="159"/>
        <end position="220"/>
    </location>
</feature>
<dbReference type="PROSITE" id="PS51257">
    <property type="entry name" value="PROKAR_LIPOPROTEIN"/>
    <property type="match status" value="1"/>
</dbReference>
<dbReference type="KEGG" id="ccas:EIB73_00055"/>
<organism evidence="3 4">
    <name type="scientific">Kaistella carnis</name>
    <dbReference type="NCBI Taxonomy" id="1241979"/>
    <lineage>
        <taxon>Bacteria</taxon>
        <taxon>Pseudomonadati</taxon>
        <taxon>Bacteroidota</taxon>
        <taxon>Flavobacteriia</taxon>
        <taxon>Flavobacteriales</taxon>
        <taxon>Weeksellaceae</taxon>
        <taxon>Chryseobacterium group</taxon>
        <taxon>Kaistella</taxon>
    </lineage>
</organism>
<dbReference type="AlphaFoldDB" id="A0A3G8XES3"/>
<evidence type="ECO:0000313" key="3">
    <source>
        <dbReference type="EMBL" id="AZI31659.1"/>
    </source>
</evidence>
<gene>
    <name evidence="3" type="ORF">EIB73_00055</name>
</gene>
<protein>
    <submittedName>
        <fullName evidence="3">DUF5116 domain-containing protein</fullName>
    </submittedName>
</protein>
<name>A0A3G8XES3_9FLAO</name>
<evidence type="ECO:0000313" key="4">
    <source>
        <dbReference type="Proteomes" id="UP000270185"/>
    </source>
</evidence>
<keyword evidence="4" id="KW-1185">Reference proteome</keyword>
<evidence type="ECO:0000259" key="2">
    <source>
        <dbReference type="Pfam" id="PF22058"/>
    </source>
</evidence>
<proteinExistence type="predicted"/>
<dbReference type="Proteomes" id="UP000270185">
    <property type="component" value="Chromosome"/>
</dbReference>
<dbReference type="Pfam" id="PF22058">
    <property type="entry name" value="X25_BaPul_like"/>
    <property type="match status" value="1"/>
</dbReference>
<dbReference type="EMBL" id="CP034159">
    <property type="protein sequence ID" value="AZI31659.1"/>
    <property type="molecule type" value="Genomic_DNA"/>
</dbReference>